<protein>
    <submittedName>
        <fullName evidence="1">Uncharacterized protein</fullName>
    </submittedName>
</protein>
<evidence type="ECO:0000313" key="1">
    <source>
        <dbReference type="EMBL" id="KAK9829649.1"/>
    </source>
</evidence>
<sequence length="150" mass="16598">MDKIKFEVIDPDAAPGDYASKEDPSPYTYLADPTRDIQNLKDADEVVIQESSIRVVVDYPLSGEFVFQVVPPDGLQYFTRATLAIAIAMLYQKLYEEEDQTSPKVAGVIPGVYNRECSAGKYGIWGHGLGDLSLQGVYKRGSHYELGIDS</sequence>
<reference evidence="1 2" key="1">
    <citation type="journal article" date="2024" name="Nat. Commun.">
        <title>Phylogenomics reveals the evolutionary origins of lichenization in chlorophyte algae.</title>
        <authorList>
            <person name="Puginier C."/>
            <person name="Libourel C."/>
            <person name="Otte J."/>
            <person name="Skaloud P."/>
            <person name="Haon M."/>
            <person name="Grisel S."/>
            <person name="Petersen M."/>
            <person name="Berrin J.G."/>
            <person name="Delaux P.M."/>
            <person name="Dal Grande F."/>
            <person name="Keller J."/>
        </authorList>
    </citation>
    <scope>NUCLEOTIDE SEQUENCE [LARGE SCALE GENOMIC DNA]</scope>
    <source>
        <strain evidence="1 2">SAG 2043</strain>
    </source>
</reference>
<gene>
    <name evidence="1" type="ORF">WJX72_007101</name>
</gene>
<dbReference type="PANTHER" id="PTHR37515:SF2">
    <property type="entry name" value="YALI0C09240P"/>
    <property type="match status" value="1"/>
</dbReference>
<organism evidence="1 2">
    <name type="scientific">[Myrmecia] bisecta</name>
    <dbReference type="NCBI Taxonomy" id="41462"/>
    <lineage>
        <taxon>Eukaryota</taxon>
        <taxon>Viridiplantae</taxon>
        <taxon>Chlorophyta</taxon>
        <taxon>core chlorophytes</taxon>
        <taxon>Trebouxiophyceae</taxon>
        <taxon>Trebouxiales</taxon>
        <taxon>Trebouxiaceae</taxon>
        <taxon>Myrmecia</taxon>
    </lineage>
</organism>
<dbReference type="PANTHER" id="PTHR37515">
    <property type="entry name" value="YALI0C09240P"/>
    <property type="match status" value="1"/>
</dbReference>
<dbReference type="EMBL" id="JALJOR010000001">
    <property type="protein sequence ID" value="KAK9829649.1"/>
    <property type="molecule type" value="Genomic_DNA"/>
</dbReference>
<comment type="caution">
    <text evidence="1">The sequence shown here is derived from an EMBL/GenBank/DDBJ whole genome shotgun (WGS) entry which is preliminary data.</text>
</comment>
<evidence type="ECO:0000313" key="2">
    <source>
        <dbReference type="Proteomes" id="UP001489004"/>
    </source>
</evidence>
<dbReference type="Proteomes" id="UP001489004">
    <property type="component" value="Unassembled WGS sequence"/>
</dbReference>
<accession>A0AAW1R7C6</accession>
<proteinExistence type="predicted"/>
<dbReference type="AlphaFoldDB" id="A0AAW1R7C6"/>
<name>A0AAW1R7C6_9CHLO</name>
<keyword evidence="2" id="KW-1185">Reference proteome</keyword>